<dbReference type="Pfam" id="PF13715">
    <property type="entry name" value="CarbopepD_reg_2"/>
    <property type="match status" value="1"/>
</dbReference>
<reference evidence="5" key="1">
    <citation type="journal article" date="2019" name="Int. J. Syst. Evol. Microbiol.">
        <title>The Global Catalogue of Microorganisms (GCM) 10K type strain sequencing project: providing services to taxonomists for standard genome sequencing and annotation.</title>
        <authorList>
            <consortium name="The Broad Institute Genomics Platform"/>
            <consortium name="The Broad Institute Genome Sequencing Center for Infectious Disease"/>
            <person name="Wu L."/>
            <person name="Ma J."/>
        </authorList>
    </citation>
    <scope>NUCLEOTIDE SEQUENCE [LARGE SCALE GENOMIC DNA]</scope>
    <source>
        <strain evidence="5">JCM 17664</strain>
    </source>
</reference>
<dbReference type="PROSITE" id="PS52016">
    <property type="entry name" value="TONB_DEPENDENT_REC_3"/>
    <property type="match status" value="1"/>
</dbReference>
<dbReference type="Gene3D" id="2.170.130.10">
    <property type="entry name" value="TonB-dependent receptor, plug domain"/>
    <property type="match status" value="1"/>
</dbReference>
<dbReference type="InterPro" id="IPR018247">
    <property type="entry name" value="EF_Hand_1_Ca_BS"/>
</dbReference>
<comment type="caution">
    <text evidence="4">The sequence shown here is derived from an EMBL/GenBank/DDBJ whole genome shotgun (WGS) entry which is preliminary data.</text>
</comment>
<comment type="similarity">
    <text evidence="2">Belongs to the TonB-dependent receptor family.</text>
</comment>
<evidence type="ECO:0000256" key="1">
    <source>
        <dbReference type="ARBA" id="ARBA00022729"/>
    </source>
</evidence>
<dbReference type="InterPro" id="IPR012910">
    <property type="entry name" value="Plug_dom"/>
</dbReference>
<dbReference type="Pfam" id="PF07715">
    <property type="entry name" value="Plug"/>
    <property type="match status" value="1"/>
</dbReference>
<keyword evidence="2" id="KW-0812">Transmembrane</keyword>
<protein>
    <submittedName>
        <fullName evidence="4">TonB-dependent receptor</fullName>
    </submittedName>
</protein>
<keyword evidence="5" id="KW-1185">Reference proteome</keyword>
<keyword evidence="4" id="KW-0675">Receptor</keyword>
<evidence type="ECO:0000256" key="2">
    <source>
        <dbReference type="PROSITE-ProRule" id="PRU01360"/>
    </source>
</evidence>
<feature type="domain" description="TonB-dependent receptor plug" evidence="3">
    <location>
        <begin position="126"/>
        <end position="227"/>
    </location>
</feature>
<gene>
    <name evidence="4" type="ORF">GCM10023143_12360</name>
</gene>
<dbReference type="InterPro" id="IPR023997">
    <property type="entry name" value="TonB-dep_OMP_SusC/RagA_CS"/>
</dbReference>
<dbReference type="RefSeq" id="WP_344977124.1">
    <property type="nucleotide sequence ID" value="NZ_BAABFN010000002.1"/>
</dbReference>
<dbReference type="Gene3D" id="2.60.40.1120">
    <property type="entry name" value="Carboxypeptidase-like, regulatory domain"/>
    <property type="match status" value="1"/>
</dbReference>
<comment type="subcellular location">
    <subcellularLocation>
        <location evidence="2">Cell outer membrane</location>
        <topology evidence="2">Multi-pass membrane protein</topology>
    </subcellularLocation>
</comment>
<dbReference type="InterPro" id="IPR037066">
    <property type="entry name" value="Plug_dom_sf"/>
</dbReference>
<keyword evidence="1" id="KW-0732">Signal</keyword>
<keyword evidence="2" id="KW-0998">Cell outer membrane</keyword>
<dbReference type="PANTHER" id="PTHR30069">
    <property type="entry name" value="TONB-DEPENDENT OUTER MEMBRANE RECEPTOR"/>
    <property type="match status" value="1"/>
</dbReference>
<dbReference type="PANTHER" id="PTHR30069:SF29">
    <property type="entry name" value="HEMOGLOBIN AND HEMOGLOBIN-HAPTOGLOBIN-BINDING PROTEIN 1-RELATED"/>
    <property type="match status" value="1"/>
</dbReference>
<evidence type="ECO:0000313" key="5">
    <source>
        <dbReference type="Proteomes" id="UP001501207"/>
    </source>
</evidence>
<dbReference type="InterPro" id="IPR023996">
    <property type="entry name" value="TonB-dep_OMP_SusC/RagA"/>
</dbReference>
<proteinExistence type="inferred from homology"/>
<dbReference type="EMBL" id="BAABFN010000002">
    <property type="protein sequence ID" value="GAA4306435.1"/>
    <property type="molecule type" value="Genomic_DNA"/>
</dbReference>
<accession>A0ABP8FL74</accession>
<dbReference type="SUPFAM" id="SSF56935">
    <property type="entry name" value="Porins"/>
    <property type="match status" value="1"/>
</dbReference>
<evidence type="ECO:0000259" key="3">
    <source>
        <dbReference type="Pfam" id="PF07715"/>
    </source>
</evidence>
<dbReference type="PROSITE" id="PS00018">
    <property type="entry name" value="EF_HAND_1"/>
    <property type="match status" value="1"/>
</dbReference>
<organism evidence="4 5">
    <name type="scientific">Compostibacter hankyongensis</name>
    <dbReference type="NCBI Taxonomy" id="1007089"/>
    <lineage>
        <taxon>Bacteria</taxon>
        <taxon>Pseudomonadati</taxon>
        <taxon>Bacteroidota</taxon>
        <taxon>Chitinophagia</taxon>
        <taxon>Chitinophagales</taxon>
        <taxon>Chitinophagaceae</taxon>
        <taxon>Compostibacter</taxon>
    </lineage>
</organism>
<evidence type="ECO:0000313" key="4">
    <source>
        <dbReference type="EMBL" id="GAA4306435.1"/>
    </source>
</evidence>
<name>A0ABP8FL74_9BACT</name>
<dbReference type="NCBIfam" id="TIGR04056">
    <property type="entry name" value="OMP_RagA_SusC"/>
    <property type="match status" value="1"/>
</dbReference>
<dbReference type="InterPro" id="IPR008969">
    <property type="entry name" value="CarboxyPept-like_regulatory"/>
</dbReference>
<sequence>MYKNLTHLIRHIARTSLLLILILYEEPASAQQGRHIRGTVTAADGATPLTGVTVVIQGTQTGATTGADGTYAISGHVGDTLVFSYVGYAPRKVAVGALSGVNVALKEAETSLNQLVVMAYGTQKRATVTGAIATIGGDEIKTISTPDLVTGLAGKLPGLRVTQRNSEPGSYGTSFDIRGFGAPLVVIDGIVASGNDFVRLDPNDIADITVLKDASAAVYGIKAANGVVLVTTKKGGTGKPQITYSGSYEFQQVTNIPEVGNAYQFAVLTTENEINGGRAPGETTFSKEDIQKFKDGTYPSTDWYGAVARDYAPLQHHNLSVTGGNEHIRYFTALSMLNEKGLWKSGDLNYKKYGVRASVTGKITEDLEAQINMNGMLEEKNEPGETAWNIFKFVWMNIPTYGIYANDNPAYLQDMTYPWNPVAMSTASIGGYTRTKTKTFDGSFVLDYTVPFLKGLKAKAVYGFYSQDYYQRAWRKAYSTYDYDKSTDTYIPKGTQNSPSNLTENYTPYQRSSLTGQLTYERQFLKKHDIKASLVFEERHEKNDNMWAKKEFSIDVDQFFAGNAQNSQVNSGGLIENDNQNVIGKFNYDYLSRYLLEFGFNYGGSSKFPAGKRWGFFPYVSAGWRLSEEPFFKSALPLITNLKIRGSWGQMGDDNASTFQFLTGYDYPGGNYIFEDKVISGLGFRGMPNPYITWYTVTTKDLGIDLEINSGLITAQFDIFRRDRSGLLGTRLLTIPGTVGASLPQENLNADMRRGFELVLGHARRKGTFQYNISGNVTYTRGKLTSIERAPDGNSYLNWRNNPLNRWDNINWGYDYIGQFRSYDDIYSSPIQDGKGNTTLRPGDLKYKDVNKDGIIDDQDVVPIGRSYIPDINFGLNIAMTFRGFDLSIFFQGAANYNYEYIEQLRAPLPWGRNSLTQFMDRWHHEDIFDAGSPWIPGKFPATNYPPSDGLNSQFWRPSASYARLKSVELGYTFSPGMLKRAHIQHIRVYLSGFNLYTLTKLKYIDPEHDPGTYNYLYPITRNYDIGVSITL</sequence>
<keyword evidence="2" id="KW-0813">Transport</keyword>
<keyword evidence="2" id="KW-1134">Transmembrane beta strand</keyword>
<dbReference type="Proteomes" id="UP001501207">
    <property type="component" value="Unassembled WGS sequence"/>
</dbReference>
<dbReference type="InterPro" id="IPR039426">
    <property type="entry name" value="TonB-dep_rcpt-like"/>
</dbReference>
<dbReference type="NCBIfam" id="TIGR04057">
    <property type="entry name" value="SusC_RagA_signa"/>
    <property type="match status" value="1"/>
</dbReference>
<keyword evidence="2" id="KW-0472">Membrane</keyword>
<dbReference type="SUPFAM" id="SSF49464">
    <property type="entry name" value="Carboxypeptidase regulatory domain-like"/>
    <property type="match status" value="1"/>
</dbReference>